<evidence type="ECO:0000313" key="2">
    <source>
        <dbReference type="EMBL" id="SLM38898.1"/>
    </source>
</evidence>
<reference evidence="3" key="1">
    <citation type="submission" date="2017-03" db="EMBL/GenBank/DDBJ databases">
        <authorList>
            <person name="Sharma R."/>
            <person name="Thines M."/>
        </authorList>
    </citation>
    <scope>NUCLEOTIDE SEQUENCE [LARGE SCALE GENOMIC DNA]</scope>
</reference>
<evidence type="ECO:0000256" key="1">
    <source>
        <dbReference type="SAM" id="MobiDB-lite"/>
    </source>
</evidence>
<keyword evidence="3" id="KW-1185">Reference proteome</keyword>
<accession>A0A1W5D6W2</accession>
<sequence length="88" mass="9274">MSLEPDASCLPSGEKATAETQLEWPSRVCNVAPIAASQIRTVMSLEPDASCLPSGEKATAKTHPEWPSRVCNVAPIAASQIRDGVDPT</sequence>
<name>A0A1W5D6W2_9LECA</name>
<dbReference type="EMBL" id="FWEW01003081">
    <property type="protein sequence ID" value="SLM38898.1"/>
    <property type="molecule type" value="Genomic_DNA"/>
</dbReference>
<dbReference type="Proteomes" id="UP000192927">
    <property type="component" value="Unassembled WGS sequence"/>
</dbReference>
<feature type="region of interest" description="Disordered" evidence="1">
    <location>
        <begin position="1"/>
        <end position="21"/>
    </location>
</feature>
<proteinExistence type="predicted"/>
<evidence type="ECO:0000313" key="3">
    <source>
        <dbReference type="Proteomes" id="UP000192927"/>
    </source>
</evidence>
<protein>
    <submittedName>
        <fullName evidence="2">Uncharacterized protein</fullName>
    </submittedName>
</protein>
<organism evidence="2 3">
    <name type="scientific">Lasallia pustulata</name>
    <dbReference type="NCBI Taxonomy" id="136370"/>
    <lineage>
        <taxon>Eukaryota</taxon>
        <taxon>Fungi</taxon>
        <taxon>Dikarya</taxon>
        <taxon>Ascomycota</taxon>
        <taxon>Pezizomycotina</taxon>
        <taxon>Lecanoromycetes</taxon>
        <taxon>OSLEUM clade</taxon>
        <taxon>Umbilicariomycetidae</taxon>
        <taxon>Umbilicariales</taxon>
        <taxon>Umbilicariaceae</taxon>
        <taxon>Lasallia</taxon>
    </lineage>
</organism>
<dbReference type="AlphaFoldDB" id="A0A1W5D6W2"/>